<evidence type="ECO:0000313" key="2">
    <source>
        <dbReference type="Proteomes" id="UP001385951"/>
    </source>
</evidence>
<name>A0AAW0G2I5_9APHY</name>
<organism evidence="1 2">
    <name type="scientific">Cerrena zonata</name>
    <dbReference type="NCBI Taxonomy" id="2478898"/>
    <lineage>
        <taxon>Eukaryota</taxon>
        <taxon>Fungi</taxon>
        <taxon>Dikarya</taxon>
        <taxon>Basidiomycota</taxon>
        <taxon>Agaricomycotina</taxon>
        <taxon>Agaricomycetes</taxon>
        <taxon>Polyporales</taxon>
        <taxon>Cerrenaceae</taxon>
        <taxon>Cerrena</taxon>
    </lineage>
</organism>
<accession>A0AAW0G2I5</accession>
<sequence length="375" mass="41729">MTIDVAGIGFLPLLSTDVVRGGIVHERDTPIATTGRRPAHQCDPLERGVVGIATDNVDSATALTAVRENTLVIMDAPAPRTGTTPLLLSVSRTLLIATPPRNARPSENPSSGVRESASLANRIRTPSPMIVDETPSEEVEELTIFNVTKKPGDYQVNVELPHLVTLSGGKALLTTMSIHSTVEADYYTEFLMENDLEDIPARREWETETGPLPLCSNPHRYAAPPSTLFEGHSDSHFTQKLLWLNSKSVNLQLLAHLGSARKSFLSGEGWKSRLSPGRSLRKLLHLNPSPSNESLNSIGLLPFTEEQWTWEEWCLNTFHFRNDVELLMYRRHISILEADVETRPMEWAKVRDSLRRIWVSGNSPYPSSPLAVKYL</sequence>
<proteinExistence type="predicted"/>
<reference evidence="1 2" key="1">
    <citation type="submission" date="2022-09" db="EMBL/GenBank/DDBJ databases">
        <authorList>
            <person name="Palmer J.M."/>
        </authorList>
    </citation>
    <scope>NUCLEOTIDE SEQUENCE [LARGE SCALE GENOMIC DNA]</scope>
    <source>
        <strain evidence="1 2">DSM 7382</strain>
    </source>
</reference>
<dbReference type="EMBL" id="JASBNA010000018">
    <property type="protein sequence ID" value="KAK7685889.1"/>
    <property type="molecule type" value="Genomic_DNA"/>
</dbReference>
<comment type="caution">
    <text evidence="1">The sequence shown here is derived from an EMBL/GenBank/DDBJ whole genome shotgun (WGS) entry which is preliminary data.</text>
</comment>
<dbReference type="Proteomes" id="UP001385951">
    <property type="component" value="Unassembled WGS sequence"/>
</dbReference>
<dbReference type="AlphaFoldDB" id="A0AAW0G2I5"/>
<keyword evidence="2" id="KW-1185">Reference proteome</keyword>
<protein>
    <submittedName>
        <fullName evidence="1">Uncharacterized protein</fullName>
    </submittedName>
</protein>
<evidence type="ECO:0000313" key="1">
    <source>
        <dbReference type="EMBL" id="KAK7685889.1"/>
    </source>
</evidence>
<gene>
    <name evidence="1" type="ORF">QCA50_010696</name>
</gene>